<dbReference type="AlphaFoldDB" id="A0A4R8WEQ8"/>
<proteinExistence type="predicted"/>
<keyword evidence="1" id="KW-0812">Transmembrane</keyword>
<dbReference type="RefSeq" id="WP_134505994.1">
    <property type="nucleotide sequence ID" value="NZ_SOFM01000003.1"/>
</dbReference>
<dbReference type="Proteomes" id="UP000297643">
    <property type="component" value="Unassembled WGS sequence"/>
</dbReference>
<protein>
    <submittedName>
        <fullName evidence="2">Uncharacterized protein</fullName>
    </submittedName>
</protein>
<comment type="caution">
    <text evidence="2">The sequence shown here is derived from an EMBL/GenBank/DDBJ whole genome shotgun (WGS) entry which is preliminary data.</text>
</comment>
<gene>
    <name evidence="2" type="ORF">E3O32_00650</name>
</gene>
<keyword evidence="1" id="KW-0472">Membrane</keyword>
<dbReference type="EMBL" id="SOFM01000003">
    <property type="protein sequence ID" value="TFC08006.1"/>
    <property type="molecule type" value="Genomic_DNA"/>
</dbReference>
<feature type="transmembrane region" description="Helical" evidence="1">
    <location>
        <begin position="48"/>
        <end position="71"/>
    </location>
</feature>
<evidence type="ECO:0000256" key="1">
    <source>
        <dbReference type="SAM" id="Phobius"/>
    </source>
</evidence>
<reference evidence="2 3" key="1">
    <citation type="submission" date="2019-03" db="EMBL/GenBank/DDBJ databases">
        <title>Genomics of glacier-inhabiting Cryobacterium strains.</title>
        <authorList>
            <person name="Liu Q."/>
            <person name="Xin Y.-H."/>
        </authorList>
    </citation>
    <scope>NUCLEOTIDE SEQUENCE [LARGE SCALE GENOMIC DNA]</scope>
    <source>
        <strain evidence="2 3">RHLT2-21</strain>
    </source>
</reference>
<organism evidence="2 3">
    <name type="scientific">Cryobacterium mannosilyticum</name>
    <dbReference type="NCBI Taxonomy" id="1259190"/>
    <lineage>
        <taxon>Bacteria</taxon>
        <taxon>Bacillati</taxon>
        <taxon>Actinomycetota</taxon>
        <taxon>Actinomycetes</taxon>
        <taxon>Micrococcales</taxon>
        <taxon>Microbacteriaceae</taxon>
        <taxon>Cryobacterium</taxon>
    </lineage>
</organism>
<keyword evidence="3" id="KW-1185">Reference proteome</keyword>
<keyword evidence="1" id="KW-1133">Transmembrane helix</keyword>
<sequence>MAVIIAGLGGITWFALELLPPILGFDDTDNPAVSLDYLRQYPQFYPLAGVVLFIMGIAFVVASFAVSDALAPA</sequence>
<evidence type="ECO:0000313" key="3">
    <source>
        <dbReference type="Proteomes" id="UP000297643"/>
    </source>
</evidence>
<accession>A0A4R8WEQ8</accession>
<name>A0A4R8WEQ8_9MICO</name>
<evidence type="ECO:0000313" key="2">
    <source>
        <dbReference type="EMBL" id="TFC08006.1"/>
    </source>
</evidence>